<dbReference type="SUPFAM" id="SSF48452">
    <property type="entry name" value="TPR-like"/>
    <property type="match status" value="1"/>
</dbReference>
<evidence type="ECO:0000313" key="5">
    <source>
        <dbReference type="Proteomes" id="UP000823771"/>
    </source>
</evidence>
<comment type="caution">
    <text evidence="4">The sequence shown here is derived from an EMBL/GenBank/DDBJ whole genome shotgun (WGS) entry which is preliminary data.</text>
</comment>
<dbReference type="Proteomes" id="UP000823771">
    <property type="component" value="Unassembled WGS sequence"/>
</dbReference>
<reference evidence="4" key="2">
    <citation type="journal article" date="2021" name="PeerJ">
        <title>Extensive microbial diversity within the chicken gut microbiome revealed by metagenomics and culture.</title>
        <authorList>
            <person name="Gilroy R."/>
            <person name="Ravi A."/>
            <person name="Getino M."/>
            <person name="Pursley I."/>
            <person name="Horton D.L."/>
            <person name="Alikhan N.F."/>
            <person name="Baker D."/>
            <person name="Gharbi K."/>
            <person name="Hall N."/>
            <person name="Watson M."/>
            <person name="Adriaenssens E.M."/>
            <person name="Foster-Nyarko E."/>
            <person name="Jarju S."/>
            <person name="Secka A."/>
            <person name="Antonio M."/>
            <person name="Oren A."/>
            <person name="Chaudhuri R.R."/>
            <person name="La Ragione R."/>
            <person name="Hildebrand F."/>
            <person name="Pallen M.J."/>
        </authorList>
    </citation>
    <scope>NUCLEOTIDE SEQUENCE</scope>
    <source>
        <strain evidence="4">2478</strain>
    </source>
</reference>
<name>A0A9D9NMI0_9BACT</name>
<organism evidence="4 5">
    <name type="scientific">Candidatus Cryptobacteroides excrementipullorum</name>
    <dbReference type="NCBI Taxonomy" id="2840761"/>
    <lineage>
        <taxon>Bacteria</taxon>
        <taxon>Pseudomonadati</taxon>
        <taxon>Bacteroidota</taxon>
        <taxon>Bacteroidia</taxon>
        <taxon>Bacteroidales</taxon>
        <taxon>Candidatus Cryptobacteroides</taxon>
    </lineage>
</organism>
<evidence type="ECO:0000256" key="3">
    <source>
        <dbReference type="SAM" id="SignalP"/>
    </source>
</evidence>
<dbReference type="SUPFAM" id="SSF103088">
    <property type="entry name" value="OmpA-like"/>
    <property type="match status" value="1"/>
</dbReference>
<feature type="signal peptide" evidence="3">
    <location>
        <begin position="1"/>
        <end position="18"/>
    </location>
</feature>
<evidence type="ECO:0000256" key="1">
    <source>
        <dbReference type="PROSITE-ProRule" id="PRU00339"/>
    </source>
</evidence>
<feature type="compositionally biased region" description="Basic and acidic residues" evidence="2">
    <location>
        <begin position="53"/>
        <end position="64"/>
    </location>
</feature>
<dbReference type="InterPro" id="IPR011990">
    <property type="entry name" value="TPR-like_helical_dom_sf"/>
</dbReference>
<accession>A0A9D9NMI0</accession>
<protein>
    <recommendedName>
        <fullName evidence="6">OmpA-like domain-containing protein</fullName>
    </recommendedName>
</protein>
<keyword evidence="1" id="KW-0802">TPR repeat</keyword>
<reference evidence="4" key="1">
    <citation type="submission" date="2020-10" db="EMBL/GenBank/DDBJ databases">
        <authorList>
            <person name="Gilroy R."/>
        </authorList>
    </citation>
    <scope>NUCLEOTIDE SEQUENCE</scope>
    <source>
        <strain evidence="4">2478</strain>
    </source>
</reference>
<dbReference type="Gene3D" id="1.25.40.10">
    <property type="entry name" value="Tetratricopeptide repeat domain"/>
    <property type="match status" value="1"/>
</dbReference>
<feature type="chain" id="PRO_5039215876" description="OmpA-like domain-containing protein" evidence="3">
    <location>
        <begin position="19"/>
        <end position="623"/>
    </location>
</feature>
<dbReference type="AlphaFoldDB" id="A0A9D9NMI0"/>
<evidence type="ECO:0000256" key="2">
    <source>
        <dbReference type="SAM" id="MobiDB-lite"/>
    </source>
</evidence>
<evidence type="ECO:0000313" key="4">
    <source>
        <dbReference type="EMBL" id="MBO8478921.1"/>
    </source>
</evidence>
<dbReference type="Gene3D" id="3.30.1330.60">
    <property type="entry name" value="OmpA-like domain"/>
    <property type="match status" value="1"/>
</dbReference>
<dbReference type="EMBL" id="JADILZ010000079">
    <property type="protein sequence ID" value="MBO8478921.1"/>
    <property type="molecule type" value="Genomic_DNA"/>
</dbReference>
<gene>
    <name evidence="4" type="ORF">IAB80_08560</name>
</gene>
<dbReference type="InterPro" id="IPR019734">
    <property type="entry name" value="TPR_rpt"/>
</dbReference>
<proteinExistence type="predicted"/>
<dbReference type="PROSITE" id="PS51257">
    <property type="entry name" value="PROKAR_LIPOPROTEIN"/>
    <property type="match status" value="1"/>
</dbReference>
<evidence type="ECO:0008006" key="6">
    <source>
        <dbReference type="Google" id="ProtNLM"/>
    </source>
</evidence>
<sequence length="623" mass="69816">MCSDIIRVFAAFSILAVAAGSCGTSGKISKIAKAGVDISLSVPQDEEKEDCDEGQRHDGAREEVRETDGPVIMNAIRDSETGEMVATDFLEASRVVARFRNVAERGGKVTIAFDVTVPSEMVNPAWQLRLFPEITVLDEHITLDPVLVTGRKYRAAQIRGYERYRDFLASVITDSSDFVMVRQLEIFISRNFPDIYAMKNDTSYVSEPMAESIFGLRQKEVLEHYTRRHLMARNDRRKKVSENMLGKLVGGLEGSIKIDTVVSDGTGEICYRYTQTLESRPGLRRIPLSVSGGIYENGKRRYAVPGKEELAFYISSLSSLADTSVRYRTVVVERNVYDYTKAVIDFGSASSCIDTASGTNAQELRRIRSCMEKILAMDDFVADSVVISASSSPEGSYRYNSVLSTERAGAVAAYLSSASGKIPDGLLKVRSEPENWELFMTMVSHDTLVSETSREKIIALPYRESPDFAEGAMRNLPEYRYFREKLYPLLRTVRLDFHLHRKGMEKDTLHTSVVDSAYMEGVAAMERLDYRRAVALLGKYGDYNSALAYLSSGYDDKALRILLGLDRNSARVAYLTAVALSRAGKNEKAVEFFRRSISLEPSMIHRGRLDPEIRELMLEYGIE</sequence>
<dbReference type="PROSITE" id="PS50005">
    <property type="entry name" value="TPR"/>
    <property type="match status" value="1"/>
</dbReference>
<dbReference type="InterPro" id="IPR036737">
    <property type="entry name" value="OmpA-like_sf"/>
</dbReference>
<feature type="repeat" description="TPR" evidence="1">
    <location>
        <begin position="570"/>
        <end position="603"/>
    </location>
</feature>
<keyword evidence="3" id="KW-0732">Signal</keyword>
<feature type="region of interest" description="Disordered" evidence="2">
    <location>
        <begin position="43"/>
        <end position="64"/>
    </location>
</feature>